<name>A0A419QY64_9SPHN</name>
<accession>A0A419QY64</accession>
<keyword evidence="1" id="KW-0812">Transmembrane</keyword>
<sequence>MLHKFFEEGYWFEPKRFGYGAGLPIAWQGWALIIAFLALVLGLVNVPDLDPILRWTGLAIATGLLIIIAKKRTRGPWRWRWGAKD</sequence>
<feature type="transmembrane region" description="Helical" evidence="1">
    <location>
        <begin position="52"/>
        <end position="69"/>
    </location>
</feature>
<protein>
    <recommendedName>
        <fullName evidence="4">DUF4175 domain-containing protein</fullName>
    </recommendedName>
</protein>
<proteinExistence type="predicted"/>
<dbReference type="AlphaFoldDB" id="A0A419QY64"/>
<evidence type="ECO:0000313" key="2">
    <source>
        <dbReference type="EMBL" id="RJX65631.1"/>
    </source>
</evidence>
<evidence type="ECO:0000313" key="3">
    <source>
        <dbReference type="Proteomes" id="UP000284322"/>
    </source>
</evidence>
<keyword evidence="1" id="KW-1133">Transmembrane helix</keyword>
<dbReference type="OrthoDB" id="7862423at2"/>
<evidence type="ECO:0008006" key="4">
    <source>
        <dbReference type="Google" id="ProtNLM"/>
    </source>
</evidence>
<keyword evidence="3" id="KW-1185">Reference proteome</keyword>
<feature type="transmembrane region" description="Helical" evidence="1">
    <location>
        <begin position="21"/>
        <end position="46"/>
    </location>
</feature>
<dbReference type="RefSeq" id="WP_120112532.1">
    <property type="nucleotide sequence ID" value="NZ_RAHJ01000022.1"/>
</dbReference>
<reference evidence="2 3" key="1">
    <citation type="submission" date="2018-09" db="EMBL/GenBank/DDBJ databases">
        <title>Altererythrobacter sp.Ery1 and Ery12, the genome sequencing of novel strains in genus Alterythrobacter.</title>
        <authorList>
            <person name="Cheng H."/>
            <person name="Wu Y.-H."/>
            <person name="Fang C."/>
            <person name="Xu X.-W."/>
        </authorList>
    </citation>
    <scope>NUCLEOTIDE SEQUENCE [LARGE SCALE GENOMIC DNA]</scope>
    <source>
        <strain evidence="2 3">Ery12</strain>
    </source>
</reference>
<dbReference type="Proteomes" id="UP000284322">
    <property type="component" value="Unassembled WGS sequence"/>
</dbReference>
<keyword evidence="1" id="KW-0472">Membrane</keyword>
<gene>
    <name evidence="2" type="ORF">D6858_15140</name>
</gene>
<dbReference type="EMBL" id="RAHJ01000022">
    <property type="protein sequence ID" value="RJX65631.1"/>
    <property type="molecule type" value="Genomic_DNA"/>
</dbReference>
<evidence type="ECO:0000256" key="1">
    <source>
        <dbReference type="SAM" id="Phobius"/>
    </source>
</evidence>
<organism evidence="2 3">
    <name type="scientific">Tsuneonella suprasediminis</name>
    <dbReference type="NCBI Taxonomy" id="2306996"/>
    <lineage>
        <taxon>Bacteria</taxon>
        <taxon>Pseudomonadati</taxon>
        <taxon>Pseudomonadota</taxon>
        <taxon>Alphaproteobacteria</taxon>
        <taxon>Sphingomonadales</taxon>
        <taxon>Erythrobacteraceae</taxon>
        <taxon>Tsuneonella</taxon>
    </lineage>
</organism>
<comment type="caution">
    <text evidence="2">The sequence shown here is derived from an EMBL/GenBank/DDBJ whole genome shotgun (WGS) entry which is preliminary data.</text>
</comment>